<organism evidence="1 2">
    <name type="scientific">Phyllostomus discolor</name>
    <name type="common">pale spear-nosed bat</name>
    <dbReference type="NCBI Taxonomy" id="89673"/>
    <lineage>
        <taxon>Eukaryota</taxon>
        <taxon>Metazoa</taxon>
        <taxon>Chordata</taxon>
        <taxon>Craniata</taxon>
        <taxon>Vertebrata</taxon>
        <taxon>Euteleostomi</taxon>
        <taxon>Mammalia</taxon>
        <taxon>Eutheria</taxon>
        <taxon>Laurasiatheria</taxon>
        <taxon>Chiroptera</taxon>
        <taxon>Yangochiroptera</taxon>
        <taxon>Phyllostomidae</taxon>
        <taxon>Phyllostominae</taxon>
        <taxon>Phyllostomus</taxon>
    </lineage>
</organism>
<protein>
    <submittedName>
        <fullName evidence="1">Uncharacterized protein</fullName>
    </submittedName>
</protein>
<evidence type="ECO:0000313" key="2">
    <source>
        <dbReference type="Proteomes" id="UP000664940"/>
    </source>
</evidence>
<sequence>MWPPPAVSKPAPAPTYFCKRGRREHSHAPFMGLWLTWIPHPRGLGPPIQTQDVVGIKAVLFSGSKSRRRASYPEPGLCSREAPQRLLPRWVSYVLISSPHLGVCIPLSSCHRFLLIAASAKYQATF</sequence>
<accession>A0A834A441</accession>
<proteinExistence type="predicted"/>
<name>A0A834A441_9CHIR</name>
<comment type="caution">
    <text evidence="1">The sequence shown here is derived from an EMBL/GenBank/DDBJ whole genome shotgun (WGS) entry which is preliminary data.</text>
</comment>
<gene>
    <name evidence="1" type="ORF">HJG60_011102</name>
</gene>
<dbReference type="EMBL" id="JABVXQ010000006">
    <property type="protein sequence ID" value="KAF6104053.1"/>
    <property type="molecule type" value="Genomic_DNA"/>
</dbReference>
<dbReference type="Proteomes" id="UP000664940">
    <property type="component" value="Unassembled WGS sequence"/>
</dbReference>
<evidence type="ECO:0000313" key="1">
    <source>
        <dbReference type="EMBL" id="KAF6104053.1"/>
    </source>
</evidence>
<reference evidence="1 2" key="1">
    <citation type="journal article" date="2020" name="Nature">
        <title>Six reference-quality genomes reveal evolution of bat adaptations.</title>
        <authorList>
            <person name="Jebb D."/>
            <person name="Huang Z."/>
            <person name="Pippel M."/>
            <person name="Hughes G.M."/>
            <person name="Lavrichenko K."/>
            <person name="Devanna P."/>
            <person name="Winkler S."/>
            <person name="Jermiin L.S."/>
            <person name="Skirmuntt E.C."/>
            <person name="Katzourakis A."/>
            <person name="Burkitt-Gray L."/>
            <person name="Ray D.A."/>
            <person name="Sullivan K.A.M."/>
            <person name="Roscito J.G."/>
            <person name="Kirilenko B.M."/>
            <person name="Davalos L.M."/>
            <person name="Corthals A.P."/>
            <person name="Power M.L."/>
            <person name="Jones G."/>
            <person name="Ransome R.D."/>
            <person name="Dechmann D.K.N."/>
            <person name="Locatelli A.G."/>
            <person name="Puechmaille S.J."/>
            <person name="Fedrigo O."/>
            <person name="Jarvis E.D."/>
            <person name="Hiller M."/>
            <person name="Vernes S.C."/>
            <person name="Myers E.W."/>
            <person name="Teeling E.C."/>
        </authorList>
    </citation>
    <scope>NUCLEOTIDE SEQUENCE [LARGE SCALE GENOMIC DNA]</scope>
    <source>
        <strain evidence="1">Bat1K_MPI-CBG_1</strain>
    </source>
</reference>
<dbReference type="AlphaFoldDB" id="A0A834A441"/>